<evidence type="ECO:0000256" key="1">
    <source>
        <dbReference type="SAM" id="MobiDB-lite"/>
    </source>
</evidence>
<evidence type="ECO:0000313" key="4">
    <source>
        <dbReference type="Proteomes" id="UP000772434"/>
    </source>
</evidence>
<evidence type="ECO:0000313" key="3">
    <source>
        <dbReference type="EMBL" id="KAF9065729.1"/>
    </source>
</evidence>
<keyword evidence="4" id="KW-1185">Reference proteome</keyword>
<dbReference type="AlphaFoldDB" id="A0A9P5PHE2"/>
<keyword evidence="2" id="KW-1133">Transmembrane helix</keyword>
<reference evidence="3" key="1">
    <citation type="submission" date="2020-11" db="EMBL/GenBank/DDBJ databases">
        <authorList>
            <consortium name="DOE Joint Genome Institute"/>
            <person name="Ahrendt S."/>
            <person name="Riley R."/>
            <person name="Andreopoulos W."/>
            <person name="Labutti K."/>
            <person name="Pangilinan J."/>
            <person name="Ruiz-Duenas F.J."/>
            <person name="Barrasa J.M."/>
            <person name="Sanchez-Garcia M."/>
            <person name="Camarero S."/>
            <person name="Miyauchi S."/>
            <person name="Serrano A."/>
            <person name="Linde D."/>
            <person name="Babiker R."/>
            <person name="Drula E."/>
            <person name="Ayuso-Fernandez I."/>
            <person name="Pacheco R."/>
            <person name="Padilla G."/>
            <person name="Ferreira P."/>
            <person name="Barriuso J."/>
            <person name="Kellner H."/>
            <person name="Castanera R."/>
            <person name="Alfaro M."/>
            <person name="Ramirez L."/>
            <person name="Pisabarro A.G."/>
            <person name="Kuo A."/>
            <person name="Tritt A."/>
            <person name="Lipzen A."/>
            <person name="He G."/>
            <person name="Yan M."/>
            <person name="Ng V."/>
            <person name="Cullen D."/>
            <person name="Martin F."/>
            <person name="Rosso M.-N."/>
            <person name="Henrissat B."/>
            <person name="Hibbett D."/>
            <person name="Martinez A.T."/>
            <person name="Grigoriev I.V."/>
        </authorList>
    </citation>
    <scope>NUCLEOTIDE SEQUENCE</scope>
    <source>
        <strain evidence="3">AH 40177</strain>
    </source>
</reference>
<keyword evidence="2" id="KW-0812">Transmembrane</keyword>
<organism evidence="3 4">
    <name type="scientific">Rhodocollybia butyracea</name>
    <dbReference type="NCBI Taxonomy" id="206335"/>
    <lineage>
        <taxon>Eukaryota</taxon>
        <taxon>Fungi</taxon>
        <taxon>Dikarya</taxon>
        <taxon>Basidiomycota</taxon>
        <taxon>Agaricomycotina</taxon>
        <taxon>Agaricomycetes</taxon>
        <taxon>Agaricomycetidae</taxon>
        <taxon>Agaricales</taxon>
        <taxon>Marasmiineae</taxon>
        <taxon>Omphalotaceae</taxon>
        <taxon>Rhodocollybia</taxon>
    </lineage>
</organism>
<dbReference type="Proteomes" id="UP000772434">
    <property type="component" value="Unassembled WGS sequence"/>
</dbReference>
<feature type="region of interest" description="Disordered" evidence="1">
    <location>
        <begin position="47"/>
        <end position="86"/>
    </location>
</feature>
<keyword evidence="2" id="KW-0472">Membrane</keyword>
<proteinExistence type="predicted"/>
<name>A0A9P5PHE2_9AGAR</name>
<sequence length="86" mass="9392">MSGIHFLHISYLSQVLPIFASILVQPVSIWTIKILARLFLKPNPNDIAASTSSQDNNGSSSMNNVDNQQSEPIDSPVVSIPTHYGK</sequence>
<feature type="transmembrane region" description="Helical" evidence="2">
    <location>
        <begin position="12"/>
        <end position="32"/>
    </location>
</feature>
<evidence type="ECO:0000256" key="2">
    <source>
        <dbReference type="SAM" id="Phobius"/>
    </source>
</evidence>
<accession>A0A9P5PHE2</accession>
<gene>
    <name evidence="3" type="ORF">BDP27DRAFT_1424590</name>
</gene>
<comment type="caution">
    <text evidence="3">The sequence shown here is derived from an EMBL/GenBank/DDBJ whole genome shotgun (WGS) entry which is preliminary data.</text>
</comment>
<protein>
    <submittedName>
        <fullName evidence="3">Uncharacterized protein</fullName>
    </submittedName>
</protein>
<feature type="compositionally biased region" description="Low complexity" evidence="1">
    <location>
        <begin position="50"/>
        <end position="64"/>
    </location>
</feature>
<dbReference type="EMBL" id="JADNRY010000099">
    <property type="protein sequence ID" value="KAF9065729.1"/>
    <property type="molecule type" value="Genomic_DNA"/>
</dbReference>